<reference evidence="13" key="1">
    <citation type="journal article" date="2023" name="G3 (Bethesda)">
        <title>Whole genome assemblies of Zophobas morio and Tenebrio molitor.</title>
        <authorList>
            <person name="Kaur S."/>
            <person name="Stinson S.A."/>
            <person name="diCenzo G.C."/>
        </authorList>
    </citation>
    <scope>NUCLEOTIDE SEQUENCE</scope>
    <source>
        <strain evidence="13">QUZm001</strain>
    </source>
</reference>
<dbReference type="InterPro" id="IPR029058">
    <property type="entry name" value="AB_hydrolase_fold"/>
</dbReference>
<evidence type="ECO:0000259" key="12">
    <source>
        <dbReference type="Pfam" id="PF07859"/>
    </source>
</evidence>
<evidence type="ECO:0000256" key="7">
    <source>
        <dbReference type="ARBA" id="ARBA00022989"/>
    </source>
</evidence>
<dbReference type="GO" id="GO:0005789">
    <property type="term" value="C:endoplasmic reticulum membrane"/>
    <property type="evidence" value="ECO:0007669"/>
    <property type="project" value="UniProtKB-SubCell"/>
</dbReference>
<sequence>MNKLDILYSPSYWAKRLSSPTEVIDHHMKFITNASASVSKKIPCELDIPYGASQRQKIDIFGTDLPPGAPILIFLHGGYWQTAEITRSSYHFIAEPLHPHNIKTLFVGYDLCPHVTLPAIVRQIQVAAKKCLEYAKQTKSKEVYFMGHSAGAHLIASLFTNFVKSISEEEQVIVKGVILMSGVFDLSLLQKTVINESLKLDEEVASEMSPMKQSVVDGAGTAFYLIVGRNESPEFIKQSREFGRKLESSGFKAEVDVIENVDHFDIVERLVEGEFEVTRRVMPCGLPVLSERQLQTLSISFCFFLVAFATPIGWTLYLYLLTTRFWWLAVLYSFWWYYDRKTPETGGRLIDWVRSFKCWLYLKDYFPSHLINPELTLNPKRNYLFACFPHGIIPVGTYNNILGYHSEFRHLYPNFKVCVAVLHMFFYNPFMRELSLAIGFVSCSVKSLNYILSKPGGQVVLLIPGGASETFNAGNKQYKFVVKNRKGFVKMALRHGTTLVPVITFGENTLFRQVQNEKIRRVQELVKKRFGFVPALFYGRGFTENSCGTVPFRRPLKTVLGTPIEVEKRENPTMEEIDSVHEKFVDELVRLFERYKNEFLENPQPLLLE</sequence>
<keyword evidence="4" id="KW-0808">Transferase</keyword>
<dbReference type="CDD" id="cd07987">
    <property type="entry name" value="LPLAT_MGAT-like"/>
    <property type="match status" value="1"/>
</dbReference>
<dbReference type="GO" id="GO:0004144">
    <property type="term" value="F:diacylglycerol O-acyltransferase activity"/>
    <property type="evidence" value="ECO:0007669"/>
    <property type="project" value="TreeGrafter"/>
</dbReference>
<dbReference type="EMBL" id="JALNTZ010000009">
    <property type="protein sequence ID" value="KAJ3640705.1"/>
    <property type="molecule type" value="Genomic_DNA"/>
</dbReference>
<evidence type="ECO:0000313" key="14">
    <source>
        <dbReference type="Proteomes" id="UP001168821"/>
    </source>
</evidence>
<evidence type="ECO:0000256" key="2">
    <source>
        <dbReference type="ARBA" id="ARBA00005420"/>
    </source>
</evidence>
<dbReference type="PANTHER" id="PTHR12317:SF79">
    <property type="entry name" value="ACYLTRANSFERASE"/>
    <property type="match status" value="1"/>
</dbReference>
<evidence type="ECO:0000256" key="10">
    <source>
        <dbReference type="ARBA" id="ARBA00023315"/>
    </source>
</evidence>
<comment type="caution">
    <text evidence="13">The sequence shown here is derived from an EMBL/GenBank/DDBJ whole genome shotgun (WGS) entry which is preliminary data.</text>
</comment>
<dbReference type="Gene3D" id="3.40.50.1820">
    <property type="entry name" value="alpha/beta hydrolase"/>
    <property type="match status" value="1"/>
</dbReference>
<proteinExistence type="inferred from homology"/>
<dbReference type="InterPro" id="IPR007130">
    <property type="entry name" value="DAGAT"/>
</dbReference>
<evidence type="ECO:0000256" key="11">
    <source>
        <dbReference type="SAM" id="Phobius"/>
    </source>
</evidence>
<keyword evidence="8" id="KW-0443">Lipid metabolism</keyword>
<evidence type="ECO:0000256" key="4">
    <source>
        <dbReference type="ARBA" id="ARBA00022679"/>
    </source>
</evidence>
<evidence type="ECO:0000256" key="8">
    <source>
        <dbReference type="ARBA" id="ARBA00023098"/>
    </source>
</evidence>
<evidence type="ECO:0000256" key="5">
    <source>
        <dbReference type="ARBA" id="ARBA00022692"/>
    </source>
</evidence>
<keyword evidence="9 11" id="KW-0472">Membrane</keyword>
<dbReference type="Pfam" id="PF07859">
    <property type="entry name" value="Abhydrolase_3"/>
    <property type="match status" value="1"/>
</dbReference>
<organism evidence="13 14">
    <name type="scientific">Zophobas morio</name>
    <dbReference type="NCBI Taxonomy" id="2755281"/>
    <lineage>
        <taxon>Eukaryota</taxon>
        <taxon>Metazoa</taxon>
        <taxon>Ecdysozoa</taxon>
        <taxon>Arthropoda</taxon>
        <taxon>Hexapoda</taxon>
        <taxon>Insecta</taxon>
        <taxon>Pterygota</taxon>
        <taxon>Neoptera</taxon>
        <taxon>Endopterygota</taxon>
        <taxon>Coleoptera</taxon>
        <taxon>Polyphaga</taxon>
        <taxon>Cucujiformia</taxon>
        <taxon>Tenebrionidae</taxon>
        <taxon>Zophobas</taxon>
    </lineage>
</organism>
<keyword evidence="3" id="KW-0444">Lipid biosynthesis</keyword>
<accession>A0AA38HND1</accession>
<dbReference type="GO" id="GO:0019432">
    <property type="term" value="P:triglyceride biosynthetic process"/>
    <property type="evidence" value="ECO:0007669"/>
    <property type="project" value="TreeGrafter"/>
</dbReference>
<comment type="similarity">
    <text evidence="2">Belongs to the diacylglycerol acyltransferase family.</text>
</comment>
<gene>
    <name evidence="13" type="ORF">Zmor_027250</name>
</gene>
<keyword evidence="10" id="KW-0012">Acyltransferase</keyword>
<dbReference type="Proteomes" id="UP001168821">
    <property type="component" value="Unassembled WGS sequence"/>
</dbReference>
<keyword evidence="6" id="KW-0256">Endoplasmic reticulum</keyword>
<dbReference type="InterPro" id="IPR013094">
    <property type="entry name" value="AB_hydrolase_3"/>
</dbReference>
<keyword evidence="14" id="KW-1185">Reference proteome</keyword>
<evidence type="ECO:0000256" key="1">
    <source>
        <dbReference type="ARBA" id="ARBA00004477"/>
    </source>
</evidence>
<comment type="subcellular location">
    <subcellularLocation>
        <location evidence="1">Endoplasmic reticulum membrane</location>
        <topology evidence="1">Multi-pass membrane protein</topology>
    </subcellularLocation>
</comment>
<keyword evidence="7 11" id="KW-1133">Transmembrane helix</keyword>
<protein>
    <recommendedName>
        <fullName evidence="12">Alpha/beta hydrolase fold-3 domain-containing protein</fullName>
    </recommendedName>
</protein>
<dbReference type="PANTHER" id="PTHR12317">
    <property type="entry name" value="DIACYLGLYCEROL O-ACYLTRANSFERASE"/>
    <property type="match status" value="1"/>
</dbReference>
<evidence type="ECO:0000256" key="9">
    <source>
        <dbReference type="ARBA" id="ARBA00023136"/>
    </source>
</evidence>
<dbReference type="SUPFAM" id="SSF53474">
    <property type="entry name" value="alpha/beta-Hydrolases"/>
    <property type="match status" value="1"/>
</dbReference>
<dbReference type="AlphaFoldDB" id="A0AA38HND1"/>
<keyword evidence="5 11" id="KW-0812">Transmembrane</keyword>
<feature type="transmembrane region" description="Helical" evidence="11">
    <location>
        <begin position="294"/>
        <end position="312"/>
    </location>
</feature>
<dbReference type="Pfam" id="PF03982">
    <property type="entry name" value="DAGAT"/>
    <property type="match status" value="1"/>
</dbReference>
<evidence type="ECO:0000256" key="6">
    <source>
        <dbReference type="ARBA" id="ARBA00022824"/>
    </source>
</evidence>
<feature type="domain" description="Alpha/beta hydrolase fold-3" evidence="12">
    <location>
        <begin position="72"/>
        <end position="199"/>
    </location>
</feature>
<evidence type="ECO:0000313" key="13">
    <source>
        <dbReference type="EMBL" id="KAJ3640705.1"/>
    </source>
</evidence>
<evidence type="ECO:0000256" key="3">
    <source>
        <dbReference type="ARBA" id="ARBA00022516"/>
    </source>
</evidence>
<dbReference type="GO" id="GO:0016787">
    <property type="term" value="F:hydrolase activity"/>
    <property type="evidence" value="ECO:0007669"/>
    <property type="project" value="InterPro"/>
</dbReference>
<name>A0AA38HND1_9CUCU</name>